<dbReference type="InParanoid" id="A0A4W3GFD9"/>
<evidence type="ECO:0000256" key="6">
    <source>
        <dbReference type="ARBA" id="ARBA00022801"/>
    </source>
</evidence>
<feature type="disulfide bond" evidence="13">
    <location>
        <begin position="405"/>
        <end position="443"/>
    </location>
</feature>
<reference evidence="18" key="2">
    <citation type="journal article" date="2007" name="PLoS Biol.">
        <title>Survey sequencing and comparative analysis of the elephant shark (Callorhinchus milii) genome.</title>
        <authorList>
            <person name="Venkatesh B."/>
            <person name="Kirkness E.F."/>
            <person name="Loh Y.H."/>
            <person name="Halpern A.L."/>
            <person name="Lee A.P."/>
            <person name="Johnson J."/>
            <person name="Dandona N."/>
            <person name="Viswanathan L.D."/>
            <person name="Tay A."/>
            <person name="Venter J.C."/>
            <person name="Strausberg R.L."/>
            <person name="Brenner S."/>
        </authorList>
    </citation>
    <scope>NUCLEOTIDE SEQUENCE [LARGE SCALE GENOMIC DNA]</scope>
</reference>
<keyword evidence="9 13" id="KW-1015">Disulfide bond</keyword>
<keyword evidence="3" id="KW-0645">Protease</keyword>
<evidence type="ECO:0000313" key="17">
    <source>
        <dbReference type="Ensembl" id="ENSCMIP00000001617.1"/>
    </source>
</evidence>
<reference evidence="17" key="5">
    <citation type="submission" date="2025-09" db="UniProtKB">
        <authorList>
            <consortium name="Ensembl"/>
        </authorList>
    </citation>
    <scope>IDENTIFICATION</scope>
</reference>
<keyword evidence="8" id="KW-0482">Metalloprotease</keyword>
<feature type="disulfide bond" evidence="13">
    <location>
        <begin position="208"/>
        <end position="290"/>
    </location>
</feature>
<organism evidence="17 18">
    <name type="scientific">Callorhinchus milii</name>
    <name type="common">Ghost shark</name>
    <dbReference type="NCBI Taxonomy" id="7868"/>
    <lineage>
        <taxon>Eukaryota</taxon>
        <taxon>Metazoa</taxon>
        <taxon>Chordata</taxon>
        <taxon>Craniata</taxon>
        <taxon>Vertebrata</taxon>
        <taxon>Chondrichthyes</taxon>
        <taxon>Holocephali</taxon>
        <taxon>Chimaeriformes</taxon>
        <taxon>Callorhinchidae</taxon>
        <taxon>Callorhinchus</taxon>
    </lineage>
</organism>
<evidence type="ECO:0000256" key="2">
    <source>
        <dbReference type="ARBA" id="ARBA00022525"/>
    </source>
</evidence>
<evidence type="ECO:0000256" key="1">
    <source>
        <dbReference type="ARBA" id="ARBA00004613"/>
    </source>
</evidence>
<feature type="binding site" evidence="12">
    <location>
        <position position="293"/>
    </location>
    <ligand>
        <name>Ca(2+)</name>
        <dbReference type="ChEBI" id="CHEBI:29108"/>
        <label>2</label>
    </ligand>
</feature>
<keyword evidence="10" id="KW-0325">Glycoprotein</keyword>
<dbReference type="Gene3D" id="3.40.1620.60">
    <property type="match status" value="1"/>
</dbReference>
<evidence type="ECO:0000259" key="16">
    <source>
        <dbReference type="PROSITE" id="PS50215"/>
    </source>
</evidence>
<evidence type="ECO:0000256" key="5">
    <source>
        <dbReference type="ARBA" id="ARBA00022737"/>
    </source>
</evidence>
<sequence length="1317" mass="142834">IGILCFNAVCLPGVGLDVTVLGSLTSSSAEDLHSPCLGEGLGSPWLRVSPTSRYSLTDVTSFSIRPAPVTRASSSHVRARSIKDTKHLELLVVVGHDVYQFHKQDTERYVLTNLNIAAELLRQPSIGAQLRVHLIKMLILTEPEPEVTITTNLTSSLIGVCQWSRKINPEKDSEPLHADLVLFVTRFDLESDNGNQLVRGVTQLGGLCSHTWSCVITEDTGFNLGITMAHEIGIPGPGTSLAPQMIRSLAFLLPLAVLALDTTGRATNAQGTATSWRQRAATTATEQATCLRDLPATELYLSGRKPGLYYGADDQCKIAFGDKASACTFNSQDIDMCKVLSCHTDPLDHSVCTRLFIPLLDGTECGPNKWCLKSSCTSLGDLGPIGVVHGAWSRWSPQSDCSRTCGGGVTLRHRQCNNPRPAFGGRTCEGSQLHADMCNTEPCWEMQLDFMSRQCSDTNSQPLYLTEKVPVYYKWLPALGYATGDALCKYMCRVEGKSFMVSRGDFFVDGTRCELGSSDSATSHGVFGCDGRLESGMVLDVCGVCGGENSTCRELLGSYTAGAAREYVTFLTVPPGSTSVHVSNSKSVYSHLALKVKGQYLVAGKGKISLNVTYPSRLEDNRMMYRLYLTRENFPHSEEIIIPGPTNETIEIQVYRKYRPEYGDIVNPNITFSLYIPKNQSVYTWIPVTQPCSATCGVGRVQYICADGQTEEEVDTQHCSETLQPPARLELCSTTPCPPGWEVGPQGPCSVTCGGGWRERDMHCVRREGRKELRVADLDTQPLRLLSLSPGYRWRVSAAGPCSASCGVGVAQQAATCVQIINGTDVEVNETWCGETERPTVLTQCIVSICLSELGTESWPGASIGSTSPMIVYVCVCQCSLALSCVYLCLRVHLCGSCVFMNLCVKEFACACLQVCTLGGGLGLCGVRGWSCTELGELSLCWEGEREEGGGVTVAGAGRWRVSEPRRCSAVCGAGVAERSVTCLQFQNGSDVEVNRALCGAETEPPAIVPCLVNICPFGLQASNWSECSHSCGIGIRTRQELCLNLDSQQPVHRSFCDHLPTLLTTQSCDAGPCPTPGTSTPPTPTTSTTQALPATTQPPAAAPPPANGVCGSLLLSESGILNLTGVQQRECWVSIGRPLGEVVTVRILFSSFTCTARDFLTLMGRLLWWKTCSQLTGFTLTSITNTLTIRQRRANPGDGVVLQYSSSLASRRYHRECDVQLYGPKGVIISPAHPYVKGKACRTFINVAPTSRIAIRVLYLRLQVGINGTSSDYILVSQHSPPHRTTQSRRPFLPLYLCHLSLFWTVSPRTPSRAAN</sequence>
<evidence type="ECO:0000256" key="8">
    <source>
        <dbReference type="ARBA" id="ARBA00023049"/>
    </source>
</evidence>
<feature type="disulfide bond" evidence="13">
    <location>
        <begin position="365"/>
        <end position="376"/>
    </location>
</feature>
<dbReference type="Pfam" id="PF00090">
    <property type="entry name" value="TSP_1"/>
    <property type="match status" value="1"/>
</dbReference>
<evidence type="ECO:0000256" key="14">
    <source>
        <dbReference type="PROSITE-ProRule" id="PRU00276"/>
    </source>
</evidence>
<gene>
    <name evidence="17" type="primary">adamts13</name>
</gene>
<dbReference type="Ensembl" id="ENSCMIT00000001682.1">
    <property type="protein sequence ID" value="ENSCMIP00000001617.1"/>
    <property type="gene ID" value="ENSCMIG00000000993.1"/>
</dbReference>
<feature type="binding site" evidence="12">
    <location>
        <position position="293"/>
    </location>
    <ligand>
        <name>Ca(2+)</name>
        <dbReference type="ChEBI" id="CHEBI:29108"/>
        <label>1</label>
    </ligand>
</feature>
<keyword evidence="6" id="KW-0378">Hydrolase</keyword>
<evidence type="ECO:0000256" key="11">
    <source>
        <dbReference type="PIRSR" id="PIRSR613273-1"/>
    </source>
</evidence>
<evidence type="ECO:0000256" key="10">
    <source>
        <dbReference type="ARBA" id="ARBA00023180"/>
    </source>
</evidence>
<keyword evidence="2" id="KW-0964">Secreted</keyword>
<dbReference type="InterPro" id="IPR024079">
    <property type="entry name" value="MetalloPept_cat_dom_sf"/>
</dbReference>
<dbReference type="InterPro" id="IPR041645">
    <property type="entry name" value="ADAMTS_CR_2"/>
</dbReference>
<keyword evidence="18" id="KW-1185">Reference proteome</keyword>
<dbReference type="GeneTree" id="ENSGT00940000158379"/>
<protein>
    <submittedName>
        <fullName evidence="17">ADAM metallopeptidase with thrombospondin type 1 motif 13</fullName>
    </submittedName>
</protein>
<feature type="binding site" evidence="12">
    <location>
        <position position="89"/>
    </location>
    <ligand>
        <name>Ca(2+)</name>
        <dbReference type="ChEBI" id="CHEBI:29108"/>
        <label>1</label>
    </ligand>
</feature>
<dbReference type="InterPro" id="IPR036383">
    <property type="entry name" value="TSP1_rpt_sf"/>
</dbReference>
<name>A0A4W3GFD9_CALMI</name>
<dbReference type="InterPro" id="IPR010294">
    <property type="entry name" value="ADAMTS_spacer1"/>
</dbReference>
<dbReference type="Gene3D" id="3.40.390.10">
    <property type="entry name" value="Collagenase (Catalytic Domain)"/>
    <property type="match status" value="1"/>
</dbReference>
<feature type="binding site" evidence="12">
    <location>
        <position position="179"/>
    </location>
    <ligand>
        <name>Ca(2+)</name>
        <dbReference type="ChEBI" id="CHEBI:29108"/>
        <label>1</label>
    </ligand>
</feature>
<dbReference type="InterPro" id="IPR045371">
    <property type="entry name" value="ADAMTS_CR_3"/>
</dbReference>
<feature type="region of interest" description="Disordered" evidence="15">
    <location>
        <begin position="1074"/>
        <end position="1104"/>
    </location>
</feature>
<comment type="caution">
    <text evidence="14">Lacks conserved residue(s) required for the propagation of feature annotation.</text>
</comment>
<proteinExistence type="predicted"/>
<feature type="disulfide bond" evidence="13">
    <location>
        <begin position="416"/>
        <end position="428"/>
    </location>
</feature>
<evidence type="ECO:0000256" key="7">
    <source>
        <dbReference type="ARBA" id="ARBA00022833"/>
    </source>
</evidence>
<reference evidence="18" key="1">
    <citation type="journal article" date="2006" name="Science">
        <title>Ancient noncoding elements conserved in the human genome.</title>
        <authorList>
            <person name="Venkatesh B."/>
            <person name="Kirkness E.F."/>
            <person name="Loh Y.H."/>
            <person name="Halpern A.L."/>
            <person name="Lee A.P."/>
            <person name="Johnson J."/>
            <person name="Dandona N."/>
            <person name="Viswanathan L.D."/>
            <person name="Tay A."/>
            <person name="Venter J.C."/>
            <person name="Strausberg R.L."/>
            <person name="Brenner S."/>
        </authorList>
    </citation>
    <scope>NUCLEOTIDE SEQUENCE [LARGE SCALE GENOMIC DNA]</scope>
</reference>
<evidence type="ECO:0000256" key="15">
    <source>
        <dbReference type="SAM" id="MobiDB-lite"/>
    </source>
</evidence>
<evidence type="ECO:0000256" key="9">
    <source>
        <dbReference type="ARBA" id="ARBA00023157"/>
    </source>
</evidence>
<feature type="disulfide bond" evidence="13">
    <location>
        <begin position="316"/>
        <end position="342"/>
    </location>
</feature>
<dbReference type="SUPFAM" id="SSF55486">
    <property type="entry name" value="Metalloproteases ('zincins'), catalytic domain"/>
    <property type="match status" value="1"/>
</dbReference>
<feature type="disulfide bond" evidence="13">
    <location>
        <begin position="401"/>
        <end position="438"/>
    </location>
</feature>
<dbReference type="Pfam" id="PF17771">
    <property type="entry name" value="ADAMTS_CR_2"/>
    <property type="match status" value="1"/>
</dbReference>
<reference evidence="18" key="3">
    <citation type="journal article" date="2014" name="Nature">
        <title>Elephant shark genome provides unique insights into gnathostome evolution.</title>
        <authorList>
            <consortium name="International Elephant Shark Genome Sequencing Consortium"/>
            <person name="Venkatesh B."/>
            <person name="Lee A.P."/>
            <person name="Ravi V."/>
            <person name="Maurya A.K."/>
            <person name="Lian M.M."/>
            <person name="Swann J.B."/>
            <person name="Ohta Y."/>
            <person name="Flajnik M.F."/>
            <person name="Sutoh Y."/>
            <person name="Kasahara M."/>
            <person name="Hoon S."/>
            <person name="Gangu V."/>
            <person name="Roy S.W."/>
            <person name="Irimia M."/>
            <person name="Korzh V."/>
            <person name="Kondrychyn I."/>
            <person name="Lim Z.W."/>
            <person name="Tay B.H."/>
            <person name="Tohari S."/>
            <person name="Kong K.W."/>
            <person name="Ho S."/>
            <person name="Lorente-Galdos B."/>
            <person name="Quilez J."/>
            <person name="Marques-Bonet T."/>
            <person name="Raney B.J."/>
            <person name="Ingham P.W."/>
            <person name="Tay A."/>
            <person name="Hillier L.W."/>
            <person name="Minx P."/>
            <person name="Boehm T."/>
            <person name="Wilson R.K."/>
            <person name="Brenner S."/>
            <person name="Warren W.C."/>
        </authorList>
    </citation>
    <scope>NUCLEOTIDE SEQUENCE [LARGE SCALE GENOMIC DNA]</scope>
</reference>
<dbReference type="InterPro" id="IPR013273">
    <property type="entry name" value="ADAMTS/ADAMTS-like"/>
</dbReference>
<dbReference type="InterPro" id="IPR001590">
    <property type="entry name" value="Peptidase_M12B"/>
</dbReference>
<dbReference type="PROSITE" id="PS50215">
    <property type="entry name" value="ADAM_MEPRO"/>
    <property type="match status" value="1"/>
</dbReference>
<feature type="compositionally biased region" description="Pro residues" evidence="15">
    <location>
        <begin position="1074"/>
        <end position="1085"/>
    </location>
</feature>
<reference evidence="17" key="4">
    <citation type="submission" date="2025-08" db="UniProtKB">
        <authorList>
            <consortium name="Ensembl"/>
        </authorList>
    </citation>
    <scope>IDENTIFICATION</scope>
</reference>
<feature type="disulfide bond" evidence="13">
    <location>
        <begin position="327"/>
        <end position="352"/>
    </location>
</feature>
<evidence type="ECO:0000256" key="13">
    <source>
        <dbReference type="PIRSR" id="PIRSR613273-3"/>
    </source>
</evidence>
<feature type="binding site" evidence="12">
    <location>
        <position position="172"/>
    </location>
    <ligand>
        <name>Ca(2+)</name>
        <dbReference type="ChEBI" id="CHEBI:29108"/>
        <label>1</label>
    </ligand>
</feature>
<dbReference type="Pfam" id="PF05986">
    <property type="entry name" value="ADAMTS_spacer1"/>
    <property type="match status" value="1"/>
</dbReference>
<comment type="cofactor">
    <cofactor evidence="12">
        <name>Zn(2+)</name>
        <dbReference type="ChEBI" id="CHEBI:29105"/>
    </cofactor>
    <text evidence="12">Binds 1 zinc ion per subunit.</text>
</comment>
<keyword evidence="12" id="KW-0106">Calcium</keyword>
<evidence type="ECO:0000256" key="4">
    <source>
        <dbReference type="ARBA" id="ARBA00022723"/>
    </source>
</evidence>
<dbReference type="Pfam" id="PF19236">
    <property type="entry name" value="ADAMTS_CR_3"/>
    <property type="match status" value="1"/>
</dbReference>
<dbReference type="SMART" id="SM00209">
    <property type="entry name" value="TSP1"/>
    <property type="match status" value="5"/>
</dbReference>
<feature type="binding site" evidence="12">
    <location>
        <position position="230"/>
    </location>
    <ligand>
        <name>Zn(2+)</name>
        <dbReference type="ChEBI" id="CHEBI:29105"/>
        <note>catalytic</note>
    </ligand>
</feature>
<dbReference type="PANTHER" id="PTHR13723">
    <property type="entry name" value="ADAMTS A DISINTEGRIN AND METALLOPROTEASE WITH THROMBOSPONDIN MOTIFS PROTEASE"/>
    <property type="match status" value="1"/>
</dbReference>
<dbReference type="SUPFAM" id="SSF82895">
    <property type="entry name" value="TSP-1 type 1 repeat"/>
    <property type="match status" value="5"/>
</dbReference>
<dbReference type="PROSITE" id="PS50092">
    <property type="entry name" value="TSP1"/>
    <property type="match status" value="3"/>
</dbReference>
<dbReference type="InterPro" id="IPR035914">
    <property type="entry name" value="Sperma_CUB_dom_sf"/>
</dbReference>
<feature type="disulfide bond" evidence="13">
    <location>
        <begin position="337"/>
        <end position="371"/>
    </location>
</feature>
<dbReference type="PANTHER" id="PTHR13723:SF20">
    <property type="entry name" value="A DISINTEGRIN AND METALLOPROTEINASE WITH THROMBOSPONDIN MOTIFS 13"/>
    <property type="match status" value="1"/>
</dbReference>
<dbReference type="PRINTS" id="PR01857">
    <property type="entry name" value="ADAMTSFAMILY"/>
</dbReference>
<dbReference type="FunFam" id="2.20.100.10:FF:000007">
    <property type="entry name" value="Thrombospondin 1"/>
    <property type="match status" value="1"/>
</dbReference>
<feature type="compositionally biased region" description="Low complexity" evidence="15">
    <location>
        <begin position="1086"/>
        <end position="1100"/>
    </location>
</feature>
<feature type="disulfide bond" evidence="13">
    <location>
        <begin position="161"/>
        <end position="214"/>
    </location>
</feature>
<keyword evidence="5" id="KW-0677">Repeat</keyword>
<feature type="binding site" evidence="12">
    <location>
        <position position="89"/>
    </location>
    <ligand>
        <name>Ca(2+)</name>
        <dbReference type="ChEBI" id="CHEBI:29108"/>
        <label>2</label>
    </ligand>
</feature>
<dbReference type="GO" id="GO:0006508">
    <property type="term" value="P:proteolysis"/>
    <property type="evidence" value="ECO:0007669"/>
    <property type="project" value="UniProtKB-KW"/>
</dbReference>
<dbReference type="Gene3D" id="2.20.100.10">
    <property type="entry name" value="Thrombospondin type-1 (TSP1) repeat"/>
    <property type="match status" value="2"/>
</dbReference>
<feature type="binding site" evidence="12">
    <location>
        <position position="290"/>
    </location>
    <ligand>
        <name>Ca(2+)</name>
        <dbReference type="ChEBI" id="CHEBI:29108"/>
        <label>1</label>
    </ligand>
</feature>
<feature type="active site" evidence="11 14">
    <location>
        <position position="231"/>
    </location>
</feature>
<dbReference type="STRING" id="7868.ENSCMIP00000001617"/>
<keyword evidence="7 12" id="KW-0862">Zinc</keyword>
<dbReference type="GO" id="GO:0031012">
    <property type="term" value="C:extracellular matrix"/>
    <property type="evidence" value="ECO:0007669"/>
    <property type="project" value="TreeGrafter"/>
</dbReference>
<evidence type="ECO:0000256" key="3">
    <source>
        <dbReference type="ARBA" id="ARBA00022670"/>
    </source>
</evidence>
<dbReference type="InterPro" id="IPR000884">
    <property type="entry name" value="TSP1_rpt"/>
</dbReference>
<dbReference type="GO" id="GO:0046872">
    <property type="term" value="F:metal ion binding"/>
    <property type="evidence" value="ECO:0007669"/>
    <property type="project" value="UniProtKB-KW"/>
</dbReference>
<evidence type="ECO:0000313" key="18">
    <source>
        <dbReference type="Proteomes" id="UP000314986"/>
    </source>
</evidence>
<dbReference type="Gene3D" id="2.60.120.830">
    <property type="match status" value="1"/>
</dbReference>
<dbReference type="GO" id="GO:0004222">
    <property type="term" value="F:metalloendopeptidase activity"/>
    <property type="evidence" value="ECO:0007669"/>
    <property type="project" value="InterPro"/>
</dbReference>
<dbReference type="GO" id="GO:0005576">
    <property type="term" value="C:extracellular region"/>
    <property type="evidence" value="ECO:0007669"/>
    <property type="project" value="UniProtKB-SubCell"/>
</dbReference>
<accession>A0A4W3GFD9</accession>
<dbReference type="InterPro" id="IPR050439">
    <property type="entry name" value="ADAMTS_ADAMTS-like"/>
</dbReference>
<dbReference type="Pfam" id="PF19030">
    <property type="entry name" value="TSP1_ADAMTS"/>
    <property type="match status" value="4"/>
</dbReference>
<evidence type="ECO:0000256" key="12">
    <source>
        <dbReference type="PIRSR" id="PIRSR613273-2"/>
    </source>
</evidence>
<feature type="domain" description="Peptidase M12B" evidence="16">
    <location>
        <begin position="86"/>
        <end position="233"/>
    </location>
</feature>
<feature type="binding site" evidence="12">
    <location>
        <position position="172"/>
    </location>
    <ligand>
        <name>Ca(2+)</name>
        <dbReference type="ChEBI" id="CHEBI:29108"/>
        <label>2</label>
    </ligand>
</feature>
<dbReference type="Proteomes" id="UP000314986">
    <property type="component" value="Unassembled WGS sequence"/>
</dbReference>
<keyword evidence="4 12" id="KW-0479">Metal-binding</keyword>
<dbReference type="GO" id="GO:0030198">
    <property type="term" value="P:extracellular matrix organization"/>
    <property type="evidence" value="ECO:0007669"/>
    <property type="project" value="InterPro"/>
</dbReference>
<comment type="subcellular location">
    <subcellularLocation>
        <location evidence="1">Secreted</location>
    </subcellularLocation>
</comment>
<dbReference type="SUPFAM" id="SSF49854">
    <property type="entry name" value="Spermadhesin, CUB domain"/>
    <property type="match status" value="2"/>
</dbReference>